<evidence type="ECO:0000313" key="1">
    <source>
        <dbReference type="EMBL" id="OJJ98556.1"/>
    </source>
</evidence>
<protein>
    <submittedName>
        <fullName evidence="1">Uncharacterized protein</fullName>
    </submittedName>
</protein>
<dbReference type="AlphaFoldDB" id="A0A1L9WQX0"/>
<organism evidence="1 2">
    <name type="scientific">Aspergillus aculeatus (strain ATCC 16872 / CBS 172.66 / WB 5094)</name>
    <dbReference type="NCBI Taxonomy" id="690307"/>
    <lineage>
        <taxon>Eukaryota</taxon>
        <taxon>Fungi</taxon>
        <taxon>Dikarya</taxon>
        <taxon>Ascomycota</taxon>
        <taxon>Pezizomycotina</taxon>
        <taxon>Eurotiomycetes</taxon>
        <taxon>Eurotiomycetidae</taxon>
        <taxon>Eurotiales</taxon>
        <taxon>Aspergillaceae</taxon>
        <taxon>Aspergillus</taxon>
        <taxon>Aspergillus subgen. Circumdati</taxon>
    </lineage>
</organism>
<dbReference type="GeneID" id="30975354"/>
<dbReference type="OrthoDB" id="10375639at2759"/>
<gene>
    <name evidence="1" type="ORF">ASPACDRAFT_45069</name>
</gene>
<sequence length="112" mass="12743">MSATSTPELPADRMTIRRLQDGEEWGPELVEVPMGGLMVRGHHARFVYGAPEDGPARFMGRDKHEFDLSQPEDFEKFLAKANVLGEFIWAEGDWWEHTLEVLKGLALTLRGY</sequence>
<dbReference type="EMBL" id="KV878980">
    <property type="protein sequence ID" value="OJJ98556.1"/>
    <property type="molecule type" value="Genomic_DNA"/>
</dbReference>
<dbReference type="RefSeq" id="XP_020054896.1">
    <property type="nucleotide sequence ID" value="XM_020201540.1"/>
</dbReference>
<evidence type="ECO:0000313" key="2">
    <source>
        <dbReference type="Proteomes" id="UP000184546"/>
    </source>
</evidence>
<proteinExistence type="predicted"/>
<dbReference type="VEuPathDB" id="FungiDB:ASPACDRAFT_45069"/>
<name>A0A1L9WQX0_ASPA1</name>
<reference evidence="2" key="1">
    <citation type="journal article" date="2017" name="Genome Biol.">
        <title>Comparative genomics reveals high biological diversity and specific adaptations in the industrially and medically important fungal genus Aspergillus.</title>
        <authorList>
            <person name="de Vries R.P."/>
            <person name="Riley R."/>
            <person name="Wiebenga A."/>
            <person name="Aguilar-Osorio G."/>
            <person name="Amillis S."/>
            <person name="Uchima C.A."/>
            <person name="Anderluh G."/>
            <person name="Asadollahi M."/>
            <person name="Askin M."/>
            <person name="Barry K."/>
            <person name="Battaglia E."/>
            <person name="Bayram O."/>
            <person name="Benocci T."/>
            <person name="Braus-Stromeyer S.A."/>
            <person name="Caldana C."/>
            <person name="Canovas D."/>
            <person name="Cerqueira G.C."/>
            <person name="Chen F."/>
            <person name="Chen W."/>
            <person name="Choi C."/>
            <person name="Clum A."/>
            <person name="Dos Santos R.A."/>
            <person name="Damasio A.R."/>
            <person name="Diallinas G."/>
            <person name="Emri T."/>
            <person name="Fekete E."/>
            <person name="Flipphi M."/>
            <person name="Freyberg S."/>
            <person name="Gallo A."/>
            <person name="Gournas C."/>
            <person name="Habgood R."/>
            <person name="Hainaut M."/>
            <person name="Harispe M.L."/>
            <person name="Henrissat B."/>
            <person name="Hilden K.S."/>
            <person name="Hope R."/>
            <person name="Hossain A."/>
            <person name="Karabika E."/>
            <person name="Karaffa L."/>
            <person name="Karanyi Z."/>
            <person name="Krasevec N."/>
            <person name="Kuo A."/>
            <person name="Kusch H."/>
            <person name="LaButti K."/>
            <person name="Lagendijk E.L."/>
            <person name="Lapidus A."/>
            <person name="Levasseur A."/>
            <person name="Lindquist E."/>
            <person name="Lipzen A."/>
            <person name="Logrieco A.F."/>
            <person name="MacCabe A."/>
            <person name="Maekelae M.R."/>
            <person name="Malavazi I."/>
            <person name="Melin P."/>
            <person name="Meyer V."/>
            <person name="Mielnichuk N."/>
            <person name="Miskei M."/>
            <person name="Molnar A.P."/>
            <person name="Mule G."/>
            <person name="Ngan C.Y."/>
            <person name="Orejas M."/>
            <person name="Orosz E."/>
            <person name="Ouedraogo J.P."/>
            <person name="Overkamp K.M."/>
            <person name="Park H.-S."/>
            <person name="Perrone G."/>
            <person name="Piumi F."/>
            <person name="Punt P.J."/>
            <person name="Ram A.F."/>
            <person name="Ramon A."/>
            <person name="Rauscher S."/>
            <person name="Record E."/>
            <person name="Riano-Pachon D.M."/>
            <person name="Robert V."/>
            <person name="Roehrig J."/>
            <person name="Ruller R."/>
            <person name="Salamov A."/>
            <person name="Salih N.S."/>
            <person name="Samson R.A."/>
            <person name="Sandor E."/>
            <person name="Sanguinetti M."/>
            <person name="Schuetze T."/>
            <person name="Sepcic K."/>
            <person name="Shelest E."/>
            <person name="Sherlock G."/>
            <person name="Sophianopoulou V."/>
            <person name="Squina F.M."/>
            <person name="Sun H."/>
            <person name="Susca A."/>
            <person name="Todd R.B."/>
            <person name="Tsang A."/>
            <person name="Unkles S.E."/>
            <person name="van de Wiele N."/>
            <person name="van Rossen-Uffink D."/>
            <person name="Oliveira J.V."/>
            <person name="Vesth T.C."/>
            <person name="Visser J."/>
            <person name="Yu J.-H."/>
            <person name="Zhou M."/>
            <person name="Andersen M.R."/>
            <person name="Archer D.B."/>
            <person name="Baker S.E."/>
            <person name="Benoit I."/>
            <person name="Brakhage A.A."/>
            <person name="Braus G.H."/>
            <person name="Fischer R."/>
            <person name="Frisvad J.C."/>
            <person name="Goldman G.H."/>
            <person name="Houbraken J."/>
            <person name="Oakley B."/>
            <person name="Pocsi I."/>
            <person name="Scazzocchio C."/>
            <person name="Seiboth B."/>
            <person name="vanKuyk P.A."/>
            <person name="Wortman J."/>
            <person name="Dyer P.S."/>
            <person name="Grigoriev I.V."/>
        </authorList>
    </citation>
    <scope>NUCLEOTIDE SEQUENCE [LARGE SCALE GENOMIC DNA]</scope>
    <source>
        <strain evidence="2">ATCC 16872 / CBS 172.66 / WB 5094</strain>
    </source>
</reference>
<keyword evidence="2" id="KW-1185">Reference proteome</keyword>
<dbReference type="OMA" id="KESIWAE"/>
<dbReference type="Proteomes" id="UP000184546">
    <property type="component" value="Unassembled WGS sequence"/>
</dbReference>
<accession>A0A1L9WQX0</accession>